<organism evidence="1 2">
    <name type="scientific">Schistosoma mattheei</name>
    <dbReference type="NCBI Taxonomy" id="31246"/>
    <lineage>
        <taxon>Eukaryota</taxon>
        <taxon>Metazoa</taxon>
        <taxon>Spiralia</taxon>
        <taxon>Lophotrochozoa</taxon>
        <taxon>Platyhelminthes</taxon>
        <taxon>Trematoda</taxon>
        <taxon>Digenea</taxon>
        <taxon>Strigeidida</taxon>
        <taxon>Schistosomatoidea</taxon>
        <taxon>Schistosomatidae</taxon>
        <taxon>Schistosoma</taxon>
    </lineage>
</organism>
<keyword evidence="2" id="KW-1185">Reference proteome</keyword>
<evidence type="ECO:0008006" key="3">
    <source>
        <dbReference type="Google" id="ProtNLM"/>
    </source>
</evidence>
<dbReference type="PANTHER" id="PTHR24092">
    <property type="entry name" value="PROBABLE PHOSPHOLIPID-TRANSPORTING ATPASE"/>
    <property type="match status" value="1"/>
</dbReference>
<dbReference type="SUPFAM" id="SSF56784">
    <property type="entry name" value="HAD-like"/>
    <property type="match status" value="1"/>
</dbReference>
<dbReference type="NCBIfam" id="TIGR01494">
    <property type="entry name" value="ATPase_P-type"/>
    <property type="match status" value="1"/>
</dbReference>
<sequence>MTEDELHEWLKEVYEIETGDENSTEAMMIMMDKLERNFILLGATGIEDRLQNGVPETIDALREAGMHVWMLTGDKQETAVNIARSANLITPQHRVMYINSRSEV</sequence>
<proteinExistence type="predicted"/>
<dbReference type="GO" id="GO:0140326">
    <property type="term" value="F:ATPase-coupled intramembrane lipid transporter activity"/>
    <property type="evidence" value="ECO:0007669"/>
    <property type="project" value="TreeGrafter"/>
</dbReference>
<dbReference type="Proteomes" id="UP000269396">
    <property type="component" value="Unassembled WGS sequence"/>
</dbReference>
<dbReference type="GO" id="GO:0005886">
    <property type="term" value="C:plasma membrane"/>
    <property type="evidence" value="ECO:0007669"/>
    <property type="project" value="TreeGrafter"/>
</dbReference>
<protein>
    <recommendedName>
        <fullName evidence="3">PhoLip_ATPase_C domain-containing protein</fullName>
    </recommendedName>
</protein>
<dbReference type="Gene3D" id="3.40.50.1000">
    <property type="entry name" value="HAD superfamily/HAD-like"/>
    <property type="match status" value="1"/>
</dbReference>
<dbReference type="AlphaFoldDB" id="A0A3P8GIX4"/>
<dbReference type="InterPro" id="IPR001757">
    <property type="entry name" value="P_typ_ATPase"/>
</dbReference>
<dbReference type="PANTHER" id="PTHR24092:SF218">
    <property type="entry name" value="PHOSPHOLIPID-TRANSPORTING ATPASE"/>
    <property type="match status" value="1"/>
</dbReference>
<dbReference type="InterPro" id="IPR023214">
    <property type="entry name" value="HAD_sf"/>
</dbReference>
<gene>
    <name evidence="1" type="ORF">SMTD_LOCUS18882</name>
</gene>
<dbReference type="GO" id="GO:0016887">
    <property type="term" value="F:ATP hydrolysis activity"/>
    <property type="evidence" value="ECO:0007669"/>
    <property type="project" value="InterPro"/>
</dbReference>
<dbReference type="GO" id="GO:0045332">
    <property type="term" value="P:phospholipid translocation"/>
    <property type="evidence" value="ECO:0007669"/>
    <property type="project" value="TreeGrafter"/>
</dbReference>
<evidence type="ECO:0000313" key="1">
    <source>
        <dbReference type="EMBL" id="VDP78260.1"/>
    </source>
</evidence>
<name>A0A3P8GIX4_9TREM</name>
<accession>A0A3P8GIX4</accession>
<dbReference type="InterPro" id="IPR036412">
    <property type="entry name" value="HAD-like_sf"/>
</dbReference>
<reference evidence="1 2" key="1">
    <citation type="submission" date="2018-11" db="EMBL/GenBank/DDBJ databases">
        <authorList>
            <consortium name="Pathogen Informatics"/>
        </authorList>
    </citation>
    <scope>NUCLEOTIDE SEQUENCE [LARGE SCALE GENOMIC DNA]</scope>
    <source>
        <strain>Denwood</strain>
        <strain evidence="2">Zambia</strain>
    </source>
</reference>
<dbReference type="EMBL" id="UZAL01041284">
    <property type="protein sequence ID" value="VDP78260.1"/>
    <property type="molecule type" value="Genomic_DNA"/>
</dbReference>
<dbReference type="GO" id="GO:0005524">
    <property type="term" value="F:ATP binding"/>
    <property type="evidence" value="ECO:0007669"/>
    <property type="project" value="InterPro"/>
</dbReference>
<evidence type="ECO:0000313" key="2">
    <source>
        <dbReference type="Proteomes" id="UP000269396"/>
    </source>
</evidence>